<reference evidence="1 2" key="1">
    <citation type="journal article" date="2016" name="Front. Microbiol.">
        <title>Comparative Genomic Analysis Reveals a Diverse Repertoire of Genes Involved in Prokaryote-Eukaryote Interactions within the Pseudovibrio Genus.</title>
        <authorList>
            <person name="Romano S."/>
            <person name="Fernandez-Guerra A."/>
            <person name="Reen F.J."/>
            <person name="Glockner F.O."/>
            <person name="Crowley S.P."/>
            <person name="O'Sullivan O."/>
            <person name="Cotter P.D."/>
            <person name="Adams C."/>
            <person name="Dobson A.D."/>
            <person name="O'Gara F."/>
        </authorList>
    </citation>
    <scope>NUCLEOTIDE SEQUENCE [LARGE SCALE GENOMIC DNA]</scope>
    <source>
        <strain evidence="1 2">Ad2</strain>
    </source>
</reference>
<comment type="caution">
    <text evidence="1">The sequence shown here is derived from an EMBL/GenBank/DDBJ whole genome shotgun (WGS) entry which is preliminary data.</text>
</comment>
<gene>
    <name evidence="1" type="ORF">PsAD2_00141</name>
</gene>
<organism evidence="1 2">
    <name type="scientific">Pseudovibrio axinellae</name>
    <dbReference type="NCBI Taxonomy" id="989403"/>
    <lineage>
        <taxon>Bacteria</taxon>
        <taxon>Pseudomonadati</taxon>
        <taxon>Pseudomonadota</taxon>
        <taxon>Alphaproteobacteria</taxon>
        <taxon>Hyphomicrobiales</taxon>
        <taxon>Stappiaceae</taxon>
        <taxon>Pseudovibrio</taxon>
    </lineage>
</organism>
<sequence>MKSGQSTIPPRQGECAWPVLCLNPMTFDRSYAPTSTVSDLSDASVPDYVLEGFTVADVSRCFSTTKHLLDAGGHLNFPPIGGYG</sequence>
<proteinExistence type="predicted"/>
<name>A0A166BC68_9HYPH</name>
<keyword evidence="2" id="KW-1185">Reference proteome</keyword>
<protein>
    <submittedName>
        <fullName evidence="1">Uncharacterized protein</fullName>
    </submittedName>
</protein>
<dbReference type="Proteomes" id="UP000076577">
    <property type="component" value="Unassembled WGS sequence"/>
</dbReference>
<dbReference type="AlphaFoldDB" id="A0A166BC68"/>
<dbReference type="STRING" id="989403.SAMN05421798_10358"/>
<evidence type="ECO:0000313" key="2">
    <source>
        <dbReference type="Proteomes" id="UP000076577"/>
    </source>
</evidence>
<accession>A0A166BC68</accession>
<evidence type="ECO:0000313" key="1">
    <source>
        <dbReference type="EMBL" id="KZL22115.1"/>
    </source>
</evidence>
<dbReference type="PATRIC" id="fig|989403.3.peg.150"/>
<dbReference type="RefSeq" id="WP_139201364.1">
    <property type="nucleotide sequence ID" value="NZ_FOFM01000003.1"/>
</dbReference>
<dbReference type="EMBL" id="LMCB01000001">
    <property type="protein sequence ID" value="KZL22115.1"/>
    <property type="molecule type" value="Genomic_DNA"/>
</dbReference>